<accession>A0ABT7SZS2</accession>
<evidence type="ECO:0000313" key="2">
    <source>
        <dbReference type="Proteomes" id="UP001234343"/>
    </source>
</evidence>
<sequence>MPMTAQESLSSVELLTTDAQQRLDKSEFNLVLAGTEQIPVATSPATVPLTRGVAILLIPAQHGLFGDHGFSTIVDDLNSWGWFTLVMPAPPMGTAPPENIALPDDINARSALSSFNEEVLTRYALALSQRIDAAFAATQATPGYRLLITQGINAAGVVRLYQQGSLLQPDGLVVAGPFWPEPELNAALPEQLASTAFPVLDLTSEWDNRWSVMTAEQRRISAVTSLKIHYRQRDIVGTEYNVIQYRAMSKEMYGWMTSLGW</sequence>
<dbReference type="Pfam" id="PF12048">
    <property type="entry name" value="DUF3530"/>
    <property type="match status" value="1"/>
</dbReference>
<gene>
    <name evidence="1" type="ORF">QTP81_13875</name>
</gene>
<name>A0ABT7SZS2_9ALTE</name>
<keyword evidence="2" id="KW-1185">Reference proteome</keyword>
<organism evidence="1 2">
    <name type="scientific">Alteromonas arenosi</name>
    <dbReference type="NCBI Taxonomy" id="3055817"/>
    <lineage>
        <taxon>Bacteria</taxon>
        <taxon>Pseudomonadati</taxon>
        <taxon>Pseudomonadota</taxon>
        <taxon>Gammaproteobacteria</taxon>
        <taxon>Alteromonadales</taxon>
        <taxon>Alteromonadaceae</taxon>
        <taxon>Alteromonas/Salinimonas group</taxon>
        <taxon>Alteromonas</taxon>
    </lineage>
</organism>
<dbReference type="InterPro" id="IPR022529">
    <property type="entry name" value="DUF3530"/>
</dbReference>
<dbReference type="EMBL" id="JAUCBP010000012">
    <property type="protein sequence ID" value="MDM7861685.1"/>
    <property type="molecule type" value="Genomic_DNA"/>
</dbReference>
<proteinExistence type="predicted"/>
<evidence type="ECO:0000313" key="1">
    <source>
        <dbReference type="EMBL" id="MDM7861685.1"/>
    </source>
</evidence>
<comment type="caution">
    <text evidence="1">The sequence shown here is derived from an EMBL/GenBank/DDBJ whole genome shotgun (WGS) entry which is preliminary data.</text>
</comment>
<dbReference type="Proteomes" id="UP001234343">
    <property type="component" value="Unassembled WGS sequence"/>
</dbReference>
<dbReference type="RefSeq" id="WP_289366335.1">
    <property type="nucleotide sequence ID" value="NZ_JAUCBP010000012.1"/>
</dbReference>
<protein>
    <submittedName>
        <fullName evidence="1">DUF3530 family protein</fullName>
    </submittedName>
</protein>
<reference evidence="1 2" key="1">
    <citation type="submission" date="2023-06" db="EMBL/GenBank/DDBJ databases">
        <title>Alteromonas sp. ASW11-36 isolated from intertidal sand.</title>
        <authorList>
            <person name="Li Y."/>
        </authorList>
    </citation>
    <scope>NUCLEOTIDE SEQUENCE [LARGE SCALE GENOMIC DNA]</scope>
    <source>
        <strain evidence="1 2">ASW11-36</strain>
    </source>
</reference>